<name>A0A919JX26_9ACTN</name>
<organism evidence="2 3">
    <name type="scientific">Paractinoplanes rishiriensis</name>
    <dbReference type="NCBI Taxonomy" id="1050105"/>
    <lineage>
        <taxon>Bacteria</taxon>
        <taxon>Bacillati</taxon>
        <taxon>Actinomycetota</taxon>
        <taxon>Actinomycetes</taxon>
        <taxon>Micromonosporales</taxon>
        <taxon>Micromonosporaceae</taxon>
        <taxon>Paractinoplanes</taxon>
    </lineage>
</organism>
<dbReference type="AlphaFoldDB" id="A0A919JX26"/>
<keyword evidence="1" id="KW-1133">Transmembrane helix</keyword>
<feature type="transmembrane region" description="Helical" evidence="1">
    <location>
        <begin position="99"/>
        <end position="118"/>
    </location>
</feature>
<accession>A0A919JX26</accession>
<evidence type="ECO:0000256" key="1">
    <source>
        <dbReference type="SAM" id="Phobius"/>
    </source>
</evidence>
<protein>
    <submittedName>
        <fullName evidence="2">Uncharacterized protein</fullName>
    </submittedName>
</protein>
<sequence length="142" mass="14821">MEERRAARIGTVSGLALLAGGTAVAAVAGGAHSIFATVLLGLLALGMSHALVVEIRRQAERRVAGWARQDSINTFLLGFWAEAALIMTIIGSSPMPVRAVGLALTIGYAASCGYFVTLRRRTIATLTQPAPAPTRDVPLPQA</sequence>
<reference evidence="2" key="1">
    <citation type="submission" date="2021-01" db="EMBL/GenBank/DDBJ databases">
        <title>Whole genome shotgun sequence of Actinoplanes rishiriensis NBRC 108556.</title>
        <authorList>
            <person name="Komaki H."/>
            <person name="Tamura T."/>
        </authorList>
    </citation>
    <scope>NUCLEOTIDE SEQUENCE</scope>
    <source>
        <strain evidence="2">NBRC 108556</strain>
    </source>
</reference>
<proteinExistence type="predicted"/>
<dbReference type="Proteomes" id="UP000636960">
    <property type="component" value="Unassembled WGS sequence"/>
</dbReference>
<feature type="transmembrane region" description="Helical" evidence="1">
    <location>
        <begin position="74"/>
        <end position="93"/>
    </location>
</feature>
<comment type="caution">
    <text evidence="2">The sequence shown here is derived from an EMBL/GenBank/DDBJ whole genome shotgun (WGS) entry which is preliminary data.</text>
</comment>
<keyword evidence="1" id="KW-0812">Transmembrane</keyword>
<evidence type="ECO:0000313" key="3">
    <source>
        <dbReference type="Proteomes" id="UP000636960"/>
    </source>
</evidence>
<keyword evidence="1" id="KW-0472">Membrane</keyword>
<gene>
    <name evidence="2" type="ORF">Ari01nite_38850</name>
</gene>
<keyword evidence="3" id="KW-1185">Reference proteome</keyword>
<evidence type="ECO:0000313" key="2">
    <source>
        <dbReference type="EMBL" id="GIE96420.1"/>
    </source>
</evidence>
<dbReference type="RefSeq" id="WP_203782685.1">
    <property type="nucleotide sequence ID" value="NZ_BOMV01000044.1"/>
</dbReference>
<feature type="transmembrane region" description="Helical" evidence="1">
    <location>
        <begin position="35"/>
        <end position="53"/>
    </location>
</feature>
<dbReference type="EMBL" id="BOMV01000044">
    <property type="protein sequence ID" value="GIE96420.1"/>
    <property type="molecule type" value="Genomic_DNA"/>
</dbReference>